<comment type="subcellular location">
    <subcellularLocation>
        <location evidence="2">Cell inner membrane</location>
        <topology evidence="2">Multi-pass membrane protein</topology>
    </subcellularLocation>
</comment>
<dbReference type="InterPro" id="IPR026031">
    <property type="entry name" value="Cyt_c_CcmB_bac"/>
</dbReference>
<evidence type="ECO:0000256" key="6">
    <source>
        <dbReference type="ARBA" id="ARBA00022475"/>
    </source>
</evidence>
<keyword evidence="11 12" id="KW-0472">Membrane</keyword>
<evidence type="ECO:0000256" key="9">
    <source>
        <dbReference type="ARBA" id="ARBA00022748"/>
    </source>
</evidence>
<organism evidence="14 15">
    <name type="scientific">Hansschlegelia beijingensis</name>
    <dbReference type="NCBI Taxonomy" id="1133344"/>
    <lineage>
        <taxon>Bacteria</taxon>
        <taxon>Pseudomonadati</taxon>
        <taxon>Pseudomonadota</taxon>
        <taxon>Alphaproteobacteria</taxon>
        <taxon>Hyphomicrobiales</taxon>
        <taxon>Methylopilaceae</taxon>
        <taxon>Hansschlegelia</taxon>
    </lineage>
</organism>
<dbReference type="Proteomes" id="UP000528964">
    <property type="component" value="Unassembled WGS sequence"/>
</dbReference>
<protein>
    <recommendedName>
        <fullName evidence="4 12">Heme exporter protein B</fullName>
    </recommendedName>
</protein>
<dbReference type="EMBL" id="JACIDR010000002">
    <property type="protein sequence ID" value="MBB3972956.1"/>
    <property type="molecule type" value="Genomic_DNA"/>
</dbReference>
<keyword evidence="7 12" id="KW-0997">Cell inner membrane</keyword>
<dbReference type="PANTHER" id="PTHR30070:SF1">
    <property type="entry name" value="CYTOCHROME C BIOGENESIS B-RELATED"/>
    <property type="match status" value="1"/>
</dbReference>
<dbReference type="GO" id="GO:0005886">
    <property type="term" value="C:plasma membrane"/>
    <property type="evidence" value="ECO:0007669"/>
    <property type="project" value="UniProtKB-SubCell"/>
</dbReference>
<evidence type="ECO:0000256" key="5">
    <source>
        <dbReference type="ARBA" id="ARBA00022448"/>
    </source>
</evidence>
<keyword evidence="10 13" id="KW-1133">Transmembrane helix</keyword>
<dbReference type="PRINTS" id="PR01414">
    <property type="entry name" value="CCMBBIOGNSIS"/>
</dbReference>
<evidence type="ECO:0000256" key="12">
    <source>
        <dbReference type="PIRNR" id="PIRNR002764"/>
    </source>
</evidence>
<accession>A0A7W6D1I7</accession>
<dbReference type="GO" id="GO:0017004">
    <property type="term" value="P:cytochrome complex assembly"/>
    <property type="evidence" value="ECO:0007669"/>
    <property type="project" value="UniProtKB-KW"/>
</dbReference>
<evidence type="ECO:0000256" key="13">
    <source>
        <dbReference type="SAM" id="Phobius"/>
    </source>
</evidence>
<feature type="transmembrane region" description="Helical" evidence="13">
    <location>
        <begin position="45"/>
        <end position="66"/>
    </location>
</feature>
<name>A0A7W6D1I7_9HYPH</name>
<feature type="transmembrane region" description="Helical" evidence="13">
    <location>
        <begin position="98"/>
        <end position="119"/>
    </location>
</feature>
<comment type="function">
    <text evidence="1 12">Required for the export of heme to the periplasm for the biogenesis of c-type cytochromes.</text>
</comment>
<dbReference type="RefSeq" id="WP_183394824.1">
    <property type="nucleotide sequence ID" value="NZ_JACIDR010000002.1"/>
</dbReference>
<feature type="transmembrane region" description="Helical" evidence="13">
    <location>
        <begin position="131"/>
        <end position="152"/>
    </location>
</feature>
<evidence type="ECO:0000313" key="14">
    <source>
        <dbReference type="EMBL" id="MBB3972956.1"/>
    </source>
</evidence>
<keyword evidence="5 12" id="KW-0813">Transport</keyword>
<dbReference type="AlphaFoldDB" id="A0A7W6D1I7"/>
<gene>
    <name evidence="14" type="ORF">GGR24_001613</name>
</gene>
<comment type="similarity">
    <text evidence="3 12">Belongs to the CcmB/CycW/HelB family.</text>
</comment>
<feature type="transmembrane region" description="Helical" evidence="13">
    <location>
        <begin position="159"/>
        <end position="178"/>
    </location>
</feature>
<dbReference type="InterPro" id="IPR003544">
    <property type="entry name" value="Cyt_c_biogenesis_CcmB"/>
</dbReference>
<evidence type="ECO:0000256" key="4">
    <source>
        <dbReference type="ARBA" id="ARBA00016452"/>
    </source>
</evidence>
<evidence type="ECO:0000256" key="7">
    <source>
        <dbReference type="ARBA" id="ARBA00022519"/>
    </source>
</evidence>
<dbReference type="Pfam" id="PF03379">
    <property type="entry name" value="CcmB"/>
    <property type="match status" value="1"/>
</dbReference>
<reference evidence="14 15" key="1">
    <citation type="submission" date="2020-08" db="EMBL/GenBank/DDBJ databases">
        <title>Genomic Encyclopedia of Type Strains, Phase IV (KMG-IV): sequencing the most valuable type-strain genomes for metagenomic binning, comparative biology and taxonomic classification.</title>
        <authorList>
            <person name="Goeker M."/>
        </authorList>
    </citation>
    <scope>NUCLEOTIDE SEQUENCE [LARGE SCALE GENOMIC DNA]</scope>
    <source>
        <strain evidence="14 15">DSM 25481</strain>
    </source>
</reference>
<evidence type="ECO:0000313" key="15">
    <source>
        <dbReference type="Proteomes" id="UP000528964"/>
    </source>
</evidence>
<feature type="transmembrane region" description="Helical" evidence="13">
    <location>
        <begin position="21"/>
        <end position="39"/>
    </location>
</feature>
<keyword evidence="6 12" id="KW-1003">Cell membrane</keyword>
<keyword evidence="8 13" id="KW-0812">Transmembrane</keyword>
<evidence type="ECO:0000256" key="1">
    <source>
        <dbReference type="ARBA" id="ARBA00002442"/>
    </source>
</evidence>
<proteinExistence type="inferred from homology"/>
<dbReference type="NCBIfam" id="TIGR01190">
    <property type="entry name" value="ccmB"/>
    <property type="match status" value="1"/>
</dbReference>
<dbReference type="GO" id="GO:0015232">
    <property type="term" value="F:heme transmembrane transporter activity"/>
    <property type="evidence" value="ECO:0007669"/>
    <property type="project" value="InterPro"/>
</dbReference>
<sequence>MRTPLGAVLSRDLALARGGGAGLGVMFFLLVVTLTPFAIGPDLALLARIGPAILWLGALLASLLGLDRLLQADHEDGSLDLMHLAPAPLELQVAAKILAHWLATGLPLVLAAPLFGVMLDVGPEVSVRVALALLVGTPALACLGAVGAALTVGLRRGGLLVPVLILPLAVPVLIFGVAACDAARGGWAPLSVLAGLALGYAVLGPVAAAGALRLLRD</sequence>
<comment type="caution">
    <text evidence="14">The sequence shown here is derived from an EMBL/GenBank/DDBJ whole genome shotgun (WGS) entry which is preliminary data.</text>
</comment>
<dbReference type="GO" id="GO:1903607">
    <property type="term" value="P:cytochrome c biosynthetic process"/>
    <property type="evidence" value="ECO:0007669"/>
    <property type="project" value="TreeGrafter"/>
</dbReference>
<dbReference type="PIRSF" id="PIRSF002764">
    <property type="entry name" value="CcmB"/>
    <property type="match status" value="1"/>
</dbReference>
<feature type="transmembrane region" description="Helical" evidence="13">
    <location>
        <begin position="190"/>
        <end position="215"/>
    </location>
</feature>
<evidence type="ECO:0000256" key="3">
    <source>
        <dbReference type="ARBA" id="ARBA00010544"/>
    </source>
</evidence>
<evidence type="ECO:0000256" key="8">
    <source>
        <dbReference type="ARBA" id="ARBA00022692"/>
    </source>
</evidence>
<evidence type="ECO:0000256" key="10">
    <source>
        <dbReference type="ARBA" id="ARBA00022989"/>
    </source>
</evidence>
<keyword evidence="9 12" id="KW-0201">Cytochrome c-type biogenesis</keyword>
<evidence type="ECO:0000256" key="11">
    <source>
        <dbReference type="ARBA" id="ARBA00023136"/>
    </source>
</evidence>
<evidence type="ECO:0000256" key="2">
    <source>
        <dbReference type="ARBA" id="ARBA00004429"/>
    </source>
</evidence>
<keyword evidence="15" id="KW-1185">Reference proteome</keyword>
<dbReference type="PANTHER" id="PTHR30070">
    <property type="entry name" value="HEME EXPORTER PROTEIN B"/>
    <property type="match status" value="1"/>
</dbReference>